<evidence type="ECO:0008006" key="4">
    <source>
        <dbReference type="Google" id="ProtNLM"/>
    </source>
</evidence>
<evidence type="ECO:0000313" key="2">
    <source>
        <dbReference type="EMBL" id="KAF3455590.1"/>
    </source>
</evidence>
<dbReference type="PANTHER" id="PTHR47770:SF1">
    <property type="entry name" value="PLANT UBX DOMAIN-CONTAINING PROTEIN 11"/>
    <property type="match status" value="1"/>
</dbReference>
<name>A0A8K0HNA1_9ROSA</name>
<feature type="compositionally biased region" description="Polar residues" evidence="1">
    <location>
        <begin position="165"/>
        <end position="176"/>
    </location>
</feature>
<comment type="caution">
    <text evidence="2">The sequence shown here is derived from an EMBL/GenBank/DDBJ whole genome shotgun (WGS) entry which is preliminary data.</text>
</comment>
<proteinExistence type="predicted"/>
<dbReference type="SUPFAM" id="SSF52833">
    <property type="entry name" value="Thioredoxin-like"/>
    <property type="match status" value="1"/>
</dbReference>
<dbReference type="PANTHER" id="PTHR47770">
    <property type="entry name" value="PLANT UBX DOMAIN-CONTAINING PROTEIN 11"/>
    <property type="match status" value="1"/>
</dbReference>
<accession>A0A8K0HNA1</accession>
<protein>
    <recommendedName>
        <fullName evidence="4">UBX domain-containing protein</fullName>
    </recommendedName>
</protein>
<dbReference type="Proteomes" id="UP000796880">
    <property type="component" value="Unassembled WGS sequence"/>
</dbReference>
<gene>
    <name evidence="2" type="ORF">FNV43_RR00224</name>
</gene>
<evidence type="ECO:0000313" key="3">
    <source>
        <dbReference type="Proteomes" id="UP000796880"/>
    </source>
</evidence>
<dbReference type="EMBL" id="VOIH02000001">
    <property type="protein sequence ID" value="KAF3455590.1"/>
    <property type="molecule type" value="Genomic_DNA"/>
</dbReference>
<dbReference type="InterPro" id="IPR036249">
    <property type="entry name" value="Thioredoxin-like_sf"/>
</dbReference>
<sequence>MEQSLSSLSYKGSIPAAINEAKNQRKLFVVYISGQDSESNRLENCTWTDVKVAESVTKYCILLHILEGSADAAQFSAIYPQKSVPCITAIGYNGLQLWQNEGFVSAEVLASSLEKVWLSLHIQETTATVLSAALASKKSETSTSGSSSIGPSSQGSSSSTTVQSPLTETNSKLPESTTEENKSHEGTVERKGIYFFIAKLQGVCGLDCYKKLSSGGCFLNIVSLMAKSHGLGTGTVTSSTSFDAKEAESVSEKSNSTTEVLKELKFSTTVDLDNVVAHHISSKAEGSCHVMEEVPDNHQVSDGGSQTVHAEANVVVQGEGDEAVDDKKSDAFDNGMRVKKLTEMAAQQILDNNLRMACGNIVSFSFLL</sequence>
<feature type="compositionally biased region" description="Low complexity" evidence="1">
    <location>
        <begin position="140"/>
        <end position="164"/>
    </location>
</feature>
<evidence type="ECO:0000256" key="1">
    <source>
        <dbReference type="SAM" id="MobiDB-lite"/>
    </source>
</evidence>
<feature type="region of interest" description="Disordered" evidence="1">
    <location>
        <begin position="140"/>
        <end position="185"/>
    </location>
</feature>
<dbReference type="Gene3D" id="3.40.30.10">
    <property type="entry name" value="Glutaredoxin"/>
    <property type="match status" value="1"/>
</dbReference>
<keyword evidence="3" id="KW-1185">Reference proteome</keyword>
<dbReference type="Pfam" id="PF23187">
    <property type="entry name" value="UBX7_N"/>
    <property type="match status" value="1"/>
</dbReference>
<dbReference type="OrthoDB" id="2445133at2759"/>
<dbReference type="AlphaFoldDB" id="A0A8K0HNA1"/>
<reference evidence="2" key="1">
    <citation type="submission" date="2020-03" db="EMBL/GenBank/DDBJ databases">
        <title>A high-quality chromosome-level genome assembly of a woody plant with both climbing and erect habits, Rhamnella rubrinervis.</title>
        <authorList>
            <person name="Lu Z."/>
            <person name="Yang Y."/>
            <person name="Zhu X."/>
            <person name="Sun Y."/>
        </authorList>
    </citation>
    <scope>NUCLEOTIDE SEQUENCE</scope>
    <source>
        <strain evidence="2">BYM</strain>
        <tissue evidence="2">Leaf</tissue>
    </source>
</reference>
<organism evidence="2 3">
    <name type="scientific">Rhamnella rubrinervis</name>
    <dbReference type="NCBI Taxonomy" id="2594499"/>
    <lineage>
        <taxon>Eukaryota</taxon>
        <taxon>Viridiplantae</taxon>
        <taxon>Streptophyta</taxon>
        <taxon>Embryophyta</taxon>
        <taxon>Tracheophyta</taxon>
        <taxon>Spermatophyta</taxon>
        <taxon>Magnoliopsida</taxon>
        <taxon>eudicotyledons</taxon>
        <taxon>Gunneridae</taxon>
        <taxon>Pentapetalae</taxon>
        <taxon>rosids</taxon>
        <taxon>fabids</taxon>
        <taxon>Rosales</taxon>
        <taxon>Rhamnaceae</taxon>
        <taxon>rhamnoid group</taxon>
        <taxon>Rhamneae</taxon>
        <taxon>Rhamnella</taxon>
    </lineage>
</organism>